<dbReference type="Pfam" id="PF01904">
    <property type="entry name" value="DUF72"/>
    <property type="match status" value="1"/>
</dbReference>
<dbReference type="AlphaFoldDB" id="A0A562TEV7"/>
<dbReference type="SUPFAM" id="SSF117396">
    <property type="entry name" value="TM1631-like"/>
    <property type="match status" value="1"/>
</dbReference>
<dbReference type="RefSeq" id="WP_145710941.1">
    <property type="nucleotide sequence ID" value="NZ_BAAAFY010000001.1"/>
</dbReference>
<reference evidence="1 2" key="1">
    <citation type="journal article" date="2013" name="Stand. Genomic Sci.">
        <title>Genomic Encyclopedia of Type Strains, Phase I: The one thousand microbial genomes (KMG-I) project.</title>
        <authorList>
            <person name="Kyrpides N.C."/>
            <person name="Woyke T."/>
            <person name="Eisen J.A."/>
            <person name="Garrity G."/>
            <person name="Lilburn T.G."/>
            <person name="Beck B.J."/>
            <person name="Whitman W.B."/>
            <person name="Hugenholtz P."/>
            <person name="Klenk H.P."/>
        </authorList>
    </citation>
    <scope>NUCLEOTIDE SEQUENCE [LARGE SCALE GENOMIC DNA]</scope>
    <source>
        <strain evidence="1 2">DSM 13484</strain>
    </source>
</reference>
<dbReference type="OrthoDB" id="9780310at2"/>
<dbReference type="Gene3D" id="3.20.20.410">
    <property type="entry name" value="Protein of unknown function UPF0759"/>
    <property type="match status" value="1"/>
</dbReference>
<proteinExistence type="predicted"/>
<evidence type="ECO:0000313" key="1">
    <source>
        <dbReference type="EMBL" id="TWI91808.1"/>
    </source>
</evidence>
<protein>
    <submittedName>
        <fullName evidence="1">Uncharacterized protein YecE (DUF72 family)</fullName>
    </submittedName>
</protein>
<organism evidence="1 2">
    <name type="scientific">Chitinophaga japonensis</name>
    <name type="common">Flexibacter japonensis</name>
    <dbReference type="NCBI Taxonomy" id="104662"/>
    <lineage>
        <taxon>Bacteria</taxon>
        <taxon>Pseudomonadati</taxon>
        <taxon>Bacteroidota</taxon>
        <taxon>Chitinophagia</taxon>
        <taxon>Chitinophagales</taxon>
        <taxon>Chitinophagaceae</taxon>
        <taxon>Chitinophaga</taxon>
    </lineage>
</organism>
<accession>A0A562TEV7</accession>
<sequence>MKKKRPAWHIGTSGWSYKHWKGLYYPEKMKPTDYLAFYSREFDCTEINTSFYHLPKTQTVLNWADKVPPSFIFCPKLSRYISHYKKLRDPAESMEVFFRVFDQVQERLGPILVQLPAHVTFDAGVAREFYSLLANTYQPYDFSLEVRDKSWFSRESLSLMEEFGVGLVIAHSGKRFPYKEAVTAPHIYLRFHGPGELYASNYATVSLRAYARKCGRWLKEGHNLWIFFNNDVFGYALDNARKLKELMQ</sequence>
<keyword evidence="2" id="KW-1185">Reference proteome</keyword>
<dbReference type="InterPro" id="IPR036520">
    <property type="entry name" value="UPF0759_sf"/>
</dbReference>
<dbReference type="Proteomes" id="UP000316778">
    <property type="component" value="Unassembled WGS sequence"/>
</dbReference>
<dbReference type="EMBL" id="VLLG01000002">
    <property type="protein sequence ID" value="TWI91808.1"/>
    <property type="molecule type" value="Genomic_DNA"/>
</dbReference>
<evidence type="ECO:0000313" key="2">
    <source>
        <dbReference type="Proteomes" id="UP000316778"/>
    </source>
</evidence>
<dbReference type="InterPro" id="IPR002763">
    <property type="entry name" value="DUF72"/>
</dbReference>
<dbReference type="PANTHER" id="PTHR30348">
    <property type="entry name" value="UNCHARACTERIZED PROTEIN YECE"/>
    <property type="match status" value="1"/>
</dbReference>
<name>A0A562TEV7_CHIJA</name>
<comment type="caution">
    <text evidence="1">The sequence shown here is derived from an EMBL/GenBank/DDBJ whole genome shotgun (WGS) entry which is preliminary data.</text>
</comment>
<gene>
    <name evidence="1" type="ORF">LX66_1188</name>
</gene>
<dbReference type="PANTHER" id="PTHR30348:SF4">
    <property type="entry name" value="DUF72 DOMAIN-CONTAINING PROTEIN"/>
    <property type="match status" value="1"/>
</dbReference>